<keyword evidence="2" id="KW-1185">Reference proteome</keyword>
<evidence type="ECO:0000313" key="2">
    <source>
        <dbReference type="Proteomes" id="UP000220959"/>
    </source>
</evidence>
<proteinExistence type="predicted"/>
<accession>A0ACC9CY56</accession>
<evidence type="ECO:0000313" key="1">
    <source>
        <dbReference type="EMBL" id="PDX60667.1"/>
    </source>
</evidence>
<reference evidence="1 2" key="1">
    <citation type="journal article" date="2017" name="Front. Microbiol.">
        <title>New Insights into the Diversity of the Genus Faecalibacterium.</title>
        <authorList>
            <person name="Benevides L."/>
            <person name="Burman S."/>
            <person name="Martin R."/>
            <person name="Robert V."/>
            <person name="Thomas M."/>
            <person name="Miquel S."/>
            <person name="Chain F."/>
            <person name="Sokol H."/>
            <person name="Bermudez-Humaran L.G."/>
            <person name="Morrison M."/>
            <person name="Langella P."/>
            <person name="Azevedo V.A."/>
            <person name="Chatel J.M."/>
            <person name="Soares S."/>
        </authorList>
    </citation>
    <scope>NUCLEOTIDE SEQUENCE [LARGE SCALE GENOMIC DNA]</scope>
    <source>
        <strain evidence="2">CNCM I-4541</strain>
    </source>
</reference>
<comment type="caution">
    <text evidence="1">The sequence shown here is derived from an EMBL/GenBank/DDBJ whole genome shotgun (WGS) entry which is preliminary data.</text>
</comment>
<name>A0ACC9CY56_9FIRM</name>
<dbReference type="EMBL" id="NMTR01000021">
    <property type="protein sequence ID" value="PDX60667.1"/>
    <property type="molecule type" value="Genomic_DNA"/>
</dbReference>
<gene>
    <name evidence="1" type="ORF">CGS49_11855</name>
</gene>
<sequence>MIEKGGDFMSQTISAQPISVSIQMDAQGFRDFAVFDVFHHRKSWVRPTIFAVIMLAFAGVCLSQIGKRPGAALLTVVLALVGIGLPASYFGAYFYSLAQQVKKMHFPRPFYRLELADDAFSIWMVGSQDKAEPTERHAWDGIHCAYRTQNAVYIYVEPGKAYLMNDRLDAAWEFLSQKLPAEKLHDLQK</sequence>
<protein>
    <submittedName>
        <fullName evidence="1">Uncharacterized protein</fullName>
    </submittedName>
</protein>
<organism evidence="1 2">
    <name type="scientific">Faecalibacterium langellae</name>
    <dbReference type="NCBI Taxonomy" id="3435293"/>
    <lineage>
        <taxon>Bacteria</taxon>
        <taxon>Bacillati</taxon>
        <taxon>Bacillota</taxon>
        <taxon>Clostridia</taxon>
        <taxon>Eubacteriales</taxon>
        <taxon>Oscillospiraceae</taxon>
        <taxon>Faecalibacterium</taxon>
    </lineage>
</organism>
<dbReference type="Proteomes" id="UP000220959">
    <property type="component" value="Unassembled WGS sequence"/>
</dbReference>